<dbReference type="Gene3D" id="3.90.930.50">
    <property type="match status" value="1"/>
</dbReference>
<evidence type="ECO:0000313" key="4">
    <source>
        <dbReference type="Proteomes" id="UP000034750"/>
    </source>
</evidence>
<dbReference type="InterPro" id="IPR054098">
    <property type="entry name" value="NGO1945-like_C"/>
</dbReference>
<feature type="domain" description="NGO1945-like C-terminal" evidence="2">
    <location>
        <begin position="139"/>
        <end position="213"/>
    </location>
</feature>
<feature type="domain" description="Putative DNA-binding" evidence="1">
    <location>
        <begin position="9"/>
        <end position="94"/>
    </location>
</feature>
<dbReference type="RefSeq" id="WP_046953479.1">
    <property type="nucleotide sequence ID" value="NZ_CP031238.1"/>
</dbReference>
<dbReference type="Proteomes" id="UP000034750">
    <property type="component" value="Unassembled WGS sequence"/>
</dbReference>
<dbReference type="InterPro" id="IPR018640">
    <property type="entry name" value="DUF2063"/>
</dbReference>
<dbReference type="Gene3D" id="1.10.150.690">
    <property type="entry name" value="DUF2063"/>
    <property type="match status" value="1"/>
</dbReference>
<dbReference type="Pfam" id="PF09836">
    <property type="entry name" value="DUF2063"/>
    <property type="match status" value="1"/>
</dbReference>
<evidence type="ECO:0000313" key="3">
    <source>
        <dbReference type="EMBL" id="KKZ58067.1"/>
    </source>
</evidence>
<dbReference type="InterPro" id="IPR044922">
    <property type="entry name" value="DUF2063_N_sf"/>
</dbReference>
<name>A0A0M3G5M7_HAEHA</name>
<evidence type="ECO:0000259" key="2">
    <source>
        <dbReference type="Pfam" id="PF22106"/>
    </source>
</evidence>
<dbReference type="AlphaFoldDB" id="A0A0M3G5M7"/>
<proteinExistence type="predicted"/>
<reference evidence="3 4" key="1">
    <citation type="submission" date="2015-05" db="EMBL/GenBank/DDBJ databases">
        <title>Comparative analyses of the lipooligosaccharides from nottypeable Haemophilus influenzae and Haemophilus haemolyticus.</title>
        <authorList>
            <person name="Post D.M.B."/>
            <person name="Ketterer M.R."/>
            <person name="Coffin J.E."/>
            <person name="Reinders L.M."/>
            <person name="Munson R.S.Jr."/>
            <person name="Bair T.B."/>
            <person name="Murphy T.F."/>
            <person name="Foster E."/>
            <person name="Gibson B.W."/>
            <person name="Apicella M.A."/>
        </authorList>
    </citation>
    <scope>NUCLEOTIDE SEQUENCE [LARGE SCALE GENOMIC DNA]</scope>
    <source>
        <strain evidence="3 4">11P18</strain>
    </source>
</reference>
<sequence length="238" mass="27304">MQPKPSLIETQKALATAVRLAHAQPLNGYAPNRIAVYARLVRNNIFGFIDRCFVEAPKHVSAESWSQTKETFVLTGKSHSPYFQDIAGEFLLFCQEKESFDANILALMDFENTQLLAEVSLAKVPEKFEWDKHSVMQLSDAAYLKSYEVDFLSSDFKQFDENPMQAVIWRDSDFNILQQRLSELDFWLLTYIQEQPSSLEEVLSALNTVVEDSTPLIPLLENTWVNWINAEVLYPKEG</sequence>
<comment type="caution">
    <text evidence="3">The sequence shown here is derived from an EMBL/GenBank/DDBJ whole genome shotgun (WGS) entry which is preliminary data.</text>
</comment>
<dbReference type="Pfam" id="PF22106">
    <property type="entry name" value="NGO1945_C"/>
    <property type="match status" value="1"/>
</dbReference>
<organism evidence="3 4">
    <name type="scientific">Haemophilus haemolyticus</name>
    <dbReference type="NCBI Taxonomy" id="726"/>
    <lineage>
        <taxon>Bacteria</taxon>
        <taxon>Pseudomonadati</taxon>
        <taxon>Pseudomonadota</taxon>
        <taxon>Gammaproteobacteria</taxon>
        <taxon>Pasteurellales</taxon>
        <taxon>Pasteurellaceae</taxon>
        <taxon>Haemophilus</taxon>
    </lineage>
</organism>
<dbReference type="PATRIC" id="fig|726.54.peg.1546"/>
<protein>
    <submittedName>
        <fullName evidence="3">Uncharacterized protein</fullName>
    </submittedName>
</protein>
<accession>A0A0M3G5M7</accession>
<dbReference type="EMBL" id="LCTK01000033">
    <property type="protein sequence ID" value="KKZ58067.1"/>
    <property type="molecule type" value="Genomic_DNA"/>
</dbReference>
<gene>
    <name evidence="3" type="ORF">AAX18_07740</name>
</gene>
<evidence type="ECO:0000259" key="1">
    <source>
        <dbReference type="Pfam" id="PF09836"/>
    </source>
</evidence>